<evidence type="ECO:0000313" key="2">
    <source>
        <dbReference type="Proteomes" id="UP001239111"/>
    </source>
</evidence>
<evidence type="ECO:0000313" key="1">
    <source>
        <dbReference type="EMBL" id="KAJ8665520.1"/>
    </source>
</evidence>
<accession>A0ACC2N792</accession>
<organism evidence="1 2">
    <name type="scientific">Eretmocerus hayati</name>
    <dbReference type="NCBI Taxonomy" id="131215"/>
    <lineage>
        <taxon>Eukaryota</taxon>
        <taxon>Metazoa</taxon>
        <taxon>Ecdysozoa</taxon>
        <taxon>Arthropoda</taxon>
        <taxon>Hexapoda</taxon>
        <taxon>Insecta</taxon>
        <taxon>Pterygota</taxon>
        <taxon>Neoptera</taxon>
        <taxon>Endopterygota</taxon>
        <taxon>Hymenoptera</taxon>
        <taxon>Apocrita</taxon>
        <taxon>Proctotrupomorpha</taxon>
        <taxon>Chalcidoidea</taxon>
        <taxon>Aphelinidae</taxon>
        <taxon>Aphelininae</taxon>
        <taxon>Eretmocerus</taxon>
    </lineage>
</organism>
<proteinExistence type="predicted"/>
<name>A0ACC2N792_9HYME</name>
<reference evidence="1" key="1">
    <citation type="submission" date="2023-04" db="EMBL/GenBank/DDBJ databases">
        <title>A chromosome-level genome assembly of the parasitoid wasp Eretmocerus hayati.</title>
        <authorList>
            <person name="Zhong Y."/>
            <person name="Liu S."/>
            <person name="Liu Y."/>
        </authorList>
    </citation>
    <scope>NUCLEOTIDE SEQUENCE</scope>
    <source>
        <strain evidence="1">ZJU_SS_LIU_2023</strain>
    </source>
</reference>
<gene>
    <name evidence="1" type="ORF">QAD02_007182</name>
</gene>
<dbReference type="EMBL" id="CM056744">
    <property type="protein sequence ID" value="KAJ8665520.1"/>
    <property type="molecule type" value="Genomic_DNA"/>
</dbReference>
<protein>
    <submittedName>
        <fullName evidence="1">Uncharacterized protein</fullName>
    </submittedName>
</protein>
<sequence>MNPEEESRGAAAASYGSVAGFLHFGANSVVEHADVICNVSGHVRACLEVPLRPESRSETTRAEADSSSPQTETEGEAVHEISADELMNAADQPIDDAGLFRPAIEHQVTRRPSEERNEG</sequence>
<keyword evidence="2" id="KW-1185">Reference proteome</keyword>
<dbReference type="Proteomes" id="UP001239111">
    <property type="component" value="Chromosome 4"/>
</dbReference>
<comment type="caution">
    <text evidence="1">The sequence shown here is derived from an EMBL/GenBank/DDBJ whole genome shotgun (WGS) entry which is preliminary data.</text>
</comment>